<dbReference type="PROSITE" id="PS50208">
    <property type="entry name" value="CASPASE_P20"/>
    <property type="match status" value="1"/>
</dbReference>
<dbReference type="PROSITE" id="PS50209">
    <property type="entry name" value="CARD"/>
    <property type="match status" value="1"/>
</dbReference>
<evidence type="ECO:0000259" key="11">
    <source>
        <dbReference type="PROSITE" id="PS50209"/>
    </source>
</evidence>
<sequence>MDEVHKEILRKSRVKIVEDLMIVEILDKLQEKGIFTTMMLEYIMAEKARPDQVRKLIDDLQRRGPDAYDKFILCLRECGHNHVANYILNVEAEIRGWPLPYSRTMTSRNSGSELPSQTLHPMGSIPSLLHAQETGHGDADQNMADTRVEVESMDVSDGSDQNIMVPVQDTEMEGGEVPNIYAQSTSQHITDPSNKGYTGGQDQYNMESNPRGLVLIINNRQFEKQEHRLGTEYDGIMLQDMFFHIGFAVQQICDVTASEMKRKLKELAKLPRLQYVDSLVVVILSHGLKDDAICGVDGGVVKYDEVTELFDSKNCPLLHYKPKLFIFNACRGDKEDTGSQGSSTQTDRVYPDVDAIQPSLTGNALQSQPIPTLQDMVIAASTLPGHVSWRDNNKGSWFIQAVVDVFQKFSTTHHILDMLVRVNRMVAQNVHEDKVQLPQSINMLTKDWFLNPMQCT</sequence>
<feature type="domain" description="Caspase family p10" evidence="9">
    <location>
        <begin position="366"/>
        <end position="452"/>
    </location>
</feature>
<comment type="caution">
    <text evidence="12">The sequence shown here is derived from an EMBL/GenBank/DDBJ whole genome shotgun (WGS) entry which is preliminary data.</text>
</comment>
<keyword evidence="4" id="KW-0378">Hydrolase</keyword>
<evidence type="ECO:0000256" key="4">
    <source>
        <dbReference type="ARBA" id="ARBA00022801"/>
    </source>
</evidence>
<feature type="domain" description="CARD" evidence="11">
    <location>
        <begin position="1"/>
        <end position="90"/>
    </location>
</feature>
<dbReference type="InterPro" id="IPR001309">
    <property type="entry name" value="Pept_C14_p20"/>
</dbReference>
<dbReference type="Gene3D" id="3.40.50.1460">
    <property type="match status" value="1"/>
</dbReference>
<dbReference type="PANTHER" id="PTHR47901">
    <property type="entry name" value="CASPASE RECRUITMENT DOMAIN-CONTAINING PROTEIN 18"/>
    <property type="match status" value="1"/>
</dbReference>
<evidence type="ECO:0000256" key="3">
    <source>
        <dbReference type="ARBA" id="ARBA00022703"/>
    </source>
</evidence>
<dbReference type="Pfam" id="PF00656">
    <property type="entry name" value="Peptidase_C14"/>
    <property type="match status" value="1"/>
</dbReference>
<dbReference type="PANTHER" id="PTHR47901:SF8">
    <property type="entry name" value="CASPASE-3"/>
    <property type="match status" value="1"/>
</dbReference>
<dbReference type="InterPro" id="IPR029030">
    <property type="entry name" value="Caspase-like_dom_sf"/>
</dbReference>
<dbReference type="GO" id="GO:0006915">
    <property type="term" value="P:apoptotic process"/>
    <property type="evidence" value="ECO:0007669"/>
    <property type="project" value="UniProtKB-KW"/>
</dbReference>
<gene>
    <name evidence="12" type="ORF">ACJMK2_007172</name>
</gene>
<dbReference type="EMBL" id="JBJQND010000011">
    <property type="protein sequence ID" value="KAL3861099.1"/>
    <property type="molecule type" value="Genomic_DNA"/>
</dbReference>
<dbReference type="GO" id="GO:0008234">
    <property type="term" value="F:cysteine-type peptidase activity"/>
    <property type="evidence" value="ECO:0007669"/>
    <property type="project" value="UniProtKB-KW"/>
</dbReference>
<evidence type="ECO:0000256" key="2">
    <source>
        <dbReference type="ARBA" id="ARBA00022670"/>
    </source>
</evidence>
<dbReference type="AlphaFoldDB" id="A0ABD3VHN5"/>
<dbReference type="Pfam" id="PF00619">
    <property type="entry name" value="CARD"/>
    <property type="match status" value="1"/>
</dbReference>
<dbReference type="PIRSF" id="PIRSF038001">
    <property type="entry name" value="Caspase_ICE"/>
    <property type="match status" value="1"/>
</dbReference>
<evidence type="ECO:0000256" key="7">
    <source>
        <dbReference type="PIRSR" id="PIRSR038001-1"/>
    </source>
</evidence>
<organism evidence="12 13">
    <name type="scientific">Sinanodonta woodiana</name>
    <name type="common">Chinese pond mussel</name>
    <name type="synonym">Anodonta woodiana</name>
    <dbReference type="NCBI Taxonomy" id="1069815"/>
    <lineage>
        <taxon>Eukaryota</taxon>
        <taxon>Metazoa</taxon>
        <taxon>Spiralia</taxon>
        <taxon>Lophotrochozoa</taxon>
        <taxon>Mollusca</taxon>
        <taxon>Bivalvia</taxon>
        <taxon>Autobranchia</taxon>
        <taxon>Heteroconchia</taxon>
        <taxon>Palaeoheterodonta</taxon>
        <taxon>Unionida</taxon>
        <taxon>Unionoidea</taxon>
        <taxon>Unionidae</taxon>
        <taxon>Unioninae</taxon>
        <taxon>Sinanodonta</taxon>
    </lineage>
</organism>
<keyword evidence="6" id="KW-0865">Zymogen</keyword>
<reference evidence="12 13" key="1">
    <citation type="submission" date="2024-11" db="EMBL/GenBank/DDBJ databases">
        <title>Chromosome-level genome assembly of the freshwater bivalve Anodonta woodiana.</title>
        <authorList>
            <person name="Chen X."/>
        </authorList>
    </citation>
    <scope>NUCLEOTIDE SEQUENCE [LARGE SCALE GENOMIC DNA]</scope>
    <source>
        <strain evidence="12">MN2024</strain>
        <tissue evidence="12">Gills</tissue>
    </source>
</reference>
<dbReference type="InterPro" id="IPR011029">
    <property type="entry name" value="DEATH-like_dom_sf"/>
</dbReference>
<protein>
    <submittedName>
        <fullName evidence="12">Uncharacterized protein</fullName>
    </submittedName>
</protein>
<keyword evidence="13" id="KW-1185">Reference proteome</keyword>
<keyword evidence="2" id="KW-0645">Protease</keyword>
<dbReference type="Proteomes" id="UP001634394">
    <property type="component" value="Unassembled WGS sequence"/>
</dbReference>
<accession>A0ABD3VHN5</accession>
<name>A0ABD3VHN5_SINWO</name>
<proteinExistence type="inferred from homology"/>
<dbReference type="SUPFAM" id="SSF52129">
    <property type="entry name" value="Caspase-like"/>
    <property type="match status" value="1"/>
</dbReference>
<dbReference type="SMART" id="SM00115">
    <property type="entry name" value="CASc"/>
    <property type="match status" value="1"/>
</dbReference>
<dbReference type="InterPro" id="IPR001315">
    <property type="entry name" value="CARD"/>
</dbReference>
<dbReference type="GO" id="GO:0006508">
    <property type="term" value="P:proteolysis"/>
    <property type="evidence" value="ECO:0007669"/>
    <property type="project" value="UniProtKB-KW"/>
</dbReference>
<dbReference type="InterPro" id="IPR002138">
    <property type="entry name" value="Pept_C14_p10"/>
</dbReference>
<dbReference type="Gene3D" id="1.10.533.10">
    <property type="entry name" value="Death Domain, Fas"/>
    <property type="match status" value="1"/>
</dbReference>
<evidence type="ECO:0000259" key="10">
    <source>
        <dbReference type="PROSITE" id="PS50208"/>
    </source>
</evidence>
<feature type="active site" evidence="7">
    <location>
        <position position="286"/>
    </location>
</feature>
<evidence type="ECO:0000259" key="9">
    <source>
        <dbReference type="PROSITE" id="PS50207"/>
    </source>
</evidence>
<comment type="similarity">
    <text evidence="1 8">Belongs to the peptidase C14A family.</text>
</comment>
<evidence type="ECO:0000256" key="6">
    <source>
        <dbReference type="ARBA" id="ARBA00023145"/>
    </source>
</evidence>
<dbReference type="SUPFAM" id="SSF47986">
    <property type="entry name" value="DEATH domain"/>
    <property type="match status" value="1"/>
</dbReference>
<evidence type="ECO:0000256" key="1">
    <source>
        <dbReference type="ARBA" id="ARBA00010134"/>
    </source>
</evidence>
<evidence type="ECO:0000313" key="13">
    <source>
        <dbReference type="Proteomes" id="UP001634394"/>
    </source>
</evidence>
<dbReference type="PRINTS" id="PR00376">
    <property type="entry name" value="IL1BCENZYME"/>
</dbReference>
<evidence type="ECO:0000256" key="5">
    <source>
        <dbReference type="ARBA" id="ARBA00022807"/>
    </source>
</evidence>
<keyword evidence="5" id="KW-0788">Thiol protease</keyword>
<dbReference type="InterPro" id="IPR015917">
    <property type="entry name" value="Pept_C14A"/>
</dbReference>
<keyword evidence="3" id="KW-0053">Apoptosis</keyword>
<dbReference type="CDD" id="cd01671">
    <property type="entry name" value="CARD"/>
    <property type="match status" value="1"/>
</dbReference>
<dbReference type="PROSITE" id="PS50207">
    <property type="entry name" value="CASPASE_P10"/>
    <property type="match status" value="1"/>
</dbReference>
<evidence type="ECO:0000313" key="12">
    <source>
        <dbReference type="EMBL" id="KAL3861099.1"/>
    </source>
</evidence>
<feature type="active site" evidence="7">
    <location>
        <position position="330"/>
    </location>
</feature>
<dbReference type="InterPro" id="IPR002398">
    <property type="entry name" value="Pept_C14"/>
</dbReference>
<feature type="domain" description="Caspase family p20" evidence="10">
    <location>
        <begin position="210"/>
        <end position="334"/>
    </location>
</feature>
<evidence type="ECO:0000256" key="8">
    <source>
        <dbReference type="RuleBase" id="RU003971"/>
    </source>
</evidence>
<dbReference type="CDD" id="cd00032">
    <property type="entry name" value="CASc"/>
    <property type="match status" value="1"/>
</dbReference>
<dbReference type="InterPro" id="IPR011600">
    <property type="entry name" value="Pept_C14_caspase"/>
</dbReference>
<dbReference type="SMART" id="SM00114">
    <property type="entry name" value="CARD"/>
    <property type="match status" value="1"/>
</dbReference>